<gene>
    <name evidence="13" type="ORF">GPUH_LOCUS13912</name>
</gene>
<dbReference type="InterPro" id="IPR001781">
    <property type="entry name" value="Znf_LIM"/>
</dbReference>
<evidence type="ECO:0000256" key="9">
    <source>
        <dbReference type="ARBA" id="ARBA00055254"/>
    </source>
</evidence>
<sequence>MHVMRKHHCGKCGLPVYFAEMVQAAGNYWHSYCFRCANPECGKYMDSRSYNDHKEKLYCNRCYKYLFGPKGVGYGVGAGVLLTATVSSGSSKKQTSSKADDIATASFLYTDEKKTQKPGYIERVDETFCDKKDLQCGSLLSSDH</sequence>
<dbReference type="OrthoDB" id="1679758at2759"/>
<dbReference type="PANTHER" id="PTHR24215:SF37">
    <property type="entry name" value="LIM ZINC-BINDING DOMAIN-CONTAINING PROTEIN"/>
    <property type="match status" value="1"/>
</dbReference>
<evidence type="ECO:0000256" key="2">
    <source>
        <dbReference type="ARBA" id="ARBA00022481"/>
    </source>
</evidence>
<reference evidence="13 14" key="2">
    <citation type="submission" date="2018-11" db="EMBL/GenBank/DDBJ databases">
        <authorList>
            <consortium name="Pathogen Informatics"/>
        </authorList>
    </citation>
    <scope>NUCLEOTIDE SEQUENCE [LARGE SCALE GENOMIC DNA]</scope>
</reference>
<feature type="domain" description="LIM zinc-binding" evidence="12">
    <location>
        <begin position="7"/>
        <end position="69"/>
    </location>
</feature>
<protein>
    <recommendedName>
        <fullName evidence="10">Cysteine-rich protein 1</fullName>
    </recommendedName>
</protein>
<dbReference type="Proteomes" id="UP000271098">
    <property type="component" value="Unassembled WGS sequence"/>
</dbReference>
<evidence type="ECO:0000256" key="11">
    <source>
        <dbReference type="PROSITE-ProRule" id="PRU00125"/>
    </source>
</evidence>
<evidence type="ECO:0000313" key="14">
    <source>
        <dbReference type="Proteomes" id="UP000271098"/>
    </source>
</evidence>
<dbReference type="GO" id="GO:0046872">
    <property type="term" value="F:metal ion binding"/>
    <property type="evidence" value="ECO:0007669"/>
    <property type="project" value="UniProtKB-KW"/>
</dbReference>
<evidence type="ECO:0000259" key="12">
    <source>
        <dbReference type="PROSITE" id="PS50023"/>
    </source>
</evidence>
<keyword evidence="7 11" id="KW-0440">LIM domain</keyword>
<keyword evidence="2" id="KW-0488">Methylation</keyword>
<dbReference type="Pfam" id="PF00412">
    <property type="entry name" value="LIM"/>
    <property type="match status" value="1"/>
</dbReference>
<dbReference type="PROSITE" id="PS50023">
    <property type="entry name" value="LIM_DOMAIN_2"/>
    <property type="match status" value="1"/>
</dbReference>
<keyword evidence="8" id="KW-0539">Nucleus</keyword>
<evidence type="ECO:0000256" key="5">
    <source>
        <dbReference type="ARBA" id="ARBA00022833"/>
    </source>
</evidence>
<dbReference type="PANTHER" id="PTHR24215">
    <property type="entry name" value="RHO-GTPASE-ACTIVATING PROTEIN LRG1"/>
    <property type="match status" value="1"/>
</dbReference>
<accession>A0A183DYX0</accession>
<dbReference type="GO" id="GO:0005634">
    <property type="term" value="C:nucleus"/>
    <property type="evidence" value="ECO:0007669"/>
    <property type="project" value="UniProtKB-SubCell"/>
</dbReference>
<keyword evidence="4" id="KW-0677">Repeat</keyword>
<dbReference type="FunFam" id="2.10.110.10:FF:000054">
    <property type="entry name" value="Cysteine-rich protein 1"/>
    <property type="match status" value="1"/>
</dbReference>
<proteinExistence type="predicted"/>
<evidence type="ECO:0000256" key="10">
    <source>
        <dbReference type="ARBA" id="ARBA00072537"/>
    </source>
</evidence>
<keyword evidence="14" id="KW-1185">Reference proteome</keyword>
<evidence type="ECO:0000256" key="3">
    <source>
        <dbReference type="ARBA" id="ARBA00022723"/>
    </source>
</evidence>
<dbReference type="Gene3D" id="2.10.110.10">
    <property type="entry name" value="Cysteine Rich Protein"/>
    <property type="match status" value="1"/>
</dbReference>
<dbReference type="GO" id="GO:0005737">
    <property type="term" value="C:cytoplasm"/>
    <property type="evidence" value="ECO:0007669"/>
    <property type="project" value="TreeGrafter"/>
</dbReference>
<evidence type="ECO:0000313" key="15">
    <source>
        <dbReference type="WBParaSite" id="GPUH_0001392601-mRNA-1"/>
    </source>
</evidence>
<organism evidence="15">
    <name type="scientific">Gongylonema pulchrum</name>
    <dbReference type="NCBI Taxonomy" id="637853"/>
    <lineage>
        <taxon>Eukaryota</taxon>
        <taxon>Metazoa</taxon>
        <taxon>Ecdysozoa</taxon>
        <taxon>Nematoda</taxon>
        <taxon>Chromadorea</taxon>
        <taxon>Rhabditida</taxon>
        <taxon>Spirurina</taxon>
        <taxon>Spiruromorpha</taxon>
        <taxon>Spiruroidea</taxon>
        <taxon>Gongylonematidae</taxon>
        <taxon>Gongylonema</taxon>
    </lineage>
</organism>
<dbReference type="WBParaSite" id="GPUH_0001392601-mRNA-1">
    <property type="protein sequence ID" value="GPUH_0001392601-mRNA-1"/>
    <property type="gene ID" value="GPUH_0001392601"/>
</dbReference>
<evidence type="ECO:0000256" key="6">
    <source>
        <dbReference type="ARBA" id="ARBA00022990"/>
    </source>
</evidence>
<dbReference type="AlphaFoldDB" id="A0A183DYX0"/>
<dbReference type="EMBL" id="UYRT01080704">
    <property type="protein sequence ID" value="VDN23227.1"/>
    <property type="molecule type" value="Genomic_DNA"/>
</dbReference>
<reference evidence="15" key="1">
    <citation type="submission" date="2016-06" db="UniProtKB">
        <authorList>
            <consortium name="WormBaseParasite"/>
        </authorList>
    </citation>
    <scope>IDENTIFICATION</scope>
</reference>
<dbReference type="SUPFAM" id="SSF57716">
    <property type="entry name" value="Glucocorticoid receptor-like (DNA-binding domain)"/>
    <property type="match status" value="2"/>
</dbReference>
<comment type="function">
    <text evidence="9">Seems to have a role in zinc absorption and may function as an intracellular zinc transport protein.</text>
</comment>
<keyword evidence="5 11" id="KW-0862">Zinc</keyword>
<evidence type="ECO:0000256" key="8">
    <source>
        <dbReference type="ARBA" id="ARBA00023242"/>
    </source>
</evidence>
<evidence type="ECO:0000256" key="1">
    <source>
        <dbReference type="ARBA" id="ARBA00004123"/>
    </source>
</evidence>
<name>A0A183DYX0_9BILA</name>
<keyword evidence="6" id="KW-0007">Acetylation</keyword>
<comment type="subcellular location">
    <subcellularLocation>
        <location evidence="1">Nucleus</location>
    </subcellularLocation>
</comment>
<evidence type="ECO:0000256" key="7">
    <source>
        <dbReference type="ARBA" id="ARBA00023038"/>
    </source>
</evidence>
<keyword evidence="3 11" id="KW-0479">Metal-binding</keyword>
<dbReference type="SMART" id="SM00132">
    <property type="entry name" value="LIM"/>
    <property type="match status" value="1"/>
</dbReference>
<evidence type="ECO:0000313" key="13">
    <source>
        <dbReference type="EMBL" id="VDN23227.1"/>
    </source>
</evidence>
<evidence type="ECO:0000256" key="4">
    <source>
        <dbReference type="ARBA" id="ARBA00022737"/>
    </source>
</evidence>
<dbReference type="GO" id="GO:0030036">
    <property type="term" value="P:actin cytoskeleton organization"/>
    <property type="evidence" value="ECO:0007669"/>
    <property type="project" value="TreeGrafter"/>
</dbReference>